<evidence type="ECO:0000256" key="6">
    <source>
        <dbReference type="PROSITE-ProRule" id="PRU00433"/>
    </source>
</evidence>
<dbReference type="PANTHER" id="PTHR33751">
    <property type="entry name" value="CBB3-TYPE CYTOCHROME C OXIDASE SUBUNIT FIXP"/>
    <property type="match status" value="1"/>
</dbReference>
<keyword evidence="4" id="KW-0249">Electron transport</keyword>
<organism evidence="9 10">
    <name type="scientific">Vibrio algicola</name>
    <dbReference type="NCBI Taxonomy" id="2662262"/>
    <lineage>
        <taxon>Bacteria</taxon>
        <taxon>Pseudomonadati</taxon>
        <taxon>Pseudomonadota</taxon>
        <taxon>Gammaproteobacteria</taxon>
        <taxon>Vibrionales</taxon>
        <taxon>Vibrionaceae</taxon>
        <taxon>Vibrio</taxon>
    </lineage>
</organism>
<reference evidence="9 10" key="1">
    <citation type="submission" date="2019-10" db="EMBL/GenBank/DDBJ databases">
        <title>Vibrio sp. nov., isolated from Coralline algae surface.</title>
        <authorList>
            <person name="Geng Y."/>
            <person name="Zhang X."/>
        </authorList>
    </citation>
    <scope>NUCLEOTIDE SEQUENCE [LARGE SCALE GENOMIC DNA]</scope>
    <source>
        <strain evidence="9 10">SM1977</strain>
    </source>
</reference>
<dbReference type="InterPro" id="IPR036909">
    <property type="entry name" value="Cyt_c-like_dom_sf"/>
</dbReference>
<dbReference type="GO" id="GO:0046872">
    <property type="term" value="F:metal ion binding"/>
    <property type="evidence" value="ECO:0007669"/>
    <property type="project" value="UniProtKB-KW"/>
</dbReference>
<evidence type="ECO:0000313" key="10">
    <source>
        <dbReference type="Proteomes" id="UP000348942"/>
    </source>
</evidence>
<dbReference type="Pfam" id="PF00034">
    <property type="entry name" value="Cytochrom_C"/>
    <property type="match status" value="1"/>
</dbReference>
<dbReference type="InterPro" id="IPR009056">
    <property type="entry name" value="Cyt_c-like_dom"/>
</dbReference>
<evidence type="ECO:0000313" key="9">
    <source>
        <dbReference type="EMBL" id="QGA66306.1"/>
    </source>
</evidence>
<sequence>MFKQLWLVSLGLLGFGVIPATAQADEQYDTGQKKAAVCMTCHGKAGVSDIAIYPNLQGQKFEYLVTTLKAYKRRQRTGGLALVMYEQADSLTEQDMKDISYFFSKVTSQSISEPTQSKPEPSAQ</sequence>
<dbReference type="EMBL" id="CP045700">
    <property type="protein sequence ID" value="QGA66306.1"/>
    <property type="molecule type" value="Genomic_DNA"/>
</dbReference>
<feature type="domain" description="Cytochrome c" evidence="8">
    <location>
        <begin position="19"/>
        <end position="107"/>
    </location>
</feature>
<feature type="signal peptide" evidence="7">
    <location>
        <begin position="1"/>
        <end position="24"/>
    </location>
</feature>
<dbReference type="GO" id="GO:0020037">
    <property type="term" value="F:heme binding"/>
    <property type="evidence" value="ECO:0007669"/>
    <property type="project" value="InterPro"/>
</dbReference>
<dbReference type="RefSeq" id="WP_153448440.1">
    <property type="nucleotide sequence ID" value="NZ_CP045700.1"/>
</dbReference>
<dbReference type="AlphaFoldDB" id="A0A5Q0TJ65"/>
<dbReference type="InterPro" id="IPR050597">
    <property type="entry name" value="Cytochrome_c_Oxidase_Subunit"/>
</dbReference>
<evidence type="ECO:0000256" key="1">
    <source>
        <dbReference type="ARBA" id="ARBA00022448"/>
    </source>
</evidence>
<dbReference type="Proteomes" id="UP000348942">
    <property type="component" value="Chromosome 2"/>
</dbReference>
<keyword evidence="3 6" id="KW-0479">Metal-binding</keyword>
<dbReference type="GO" id="GO:0009055">
    <property type="term" value="F:electron transfer activity"/>
    <property type="evidence" value="ECO:0007669"/>
    <property type="project" value="InterPro"/>
</dbReference>
<accession>A0A5Q0TJ65</accession>
<dbReference type="PROSITE" id="PS51007">
    <property type="entry name" value="CYTC"/>
    <property type="match status" value="1"/>
</dbReference>
<keyword evidence="7" id="KW-0732">Signal</keyword>
<proteinExistence type="predicted"/>
<dbReference type="PANTHER" id="PTHR33751:SF9">
    <property type="entry name" value="CYTOCHROME C4"/>
    <property type="match status" value="1"/>
</dbReference>
<evidence type="ECO:0000256" key="3">
    <source>
        <dbReference type="ARBA" id="ARBA00022723"/>
    </source>
</evidence>
<evidence type="ECO:0000256" key="7">
    <source>
        <dbReference type="SAM" id="SignalP"/>
    </source>
</evidence>
<protein>
    <submittedName>
        <fullName evidence="9">C-type cytochrome</fullName>
    </submittedName>
</protein>
<evidence type="ECO:0000256" key="5">
    <source>
        <dbReference type="ARBA" id="ARBA00023004"/>
    </source>
</evidence>
<evidence type="ECO:0000259" key="8">
    <source>
        <dbReference type="PROSITE" id="PS51007"/>
    </source>
</evidence>
<evidence type="ECO:0000256" key="2">
    <source>
        <dbReference type="ARBA" id="ARBA00022617"/>
    </source>
</evidence>
<feature type="chain" id="PRO_5024355628" evidence="7">
    <location>
        <begin position="25"/>
        <end position="124"/>
    </location>
</feature>
<keyword evidence="1" id="KW-0813">Transport</keyword>
<name>A0A5Q0TJ65_9VIBR</name>
<keyword evidence="2 6" id="KW-0349">Heme</keyword>
<gene>
    <name evidence="9" type="ORF">GFB47_12785</name>
</gene>
<dbReference type="Gene3D" id="1.10.760.10">
    <property type="entry name" value="Cytochrome c-like domain"/>
    <property type="match status" value="1"/>
</dbReference>
<keyword evidence="5 6" id="KW-0408">Iron</keyword>
<dbReference type="SUPFAM" id="SSF46626">
    <property type="entry name" value="Cytochrome c"/>
    <property type="match status" value="1"/>
</dbReference>
<keyword evidence="10" id="KW-1185">Reference proteome</keyword>
<evidence type="ECO:0000256" key="4">
    <source>
        <dbReference type="ARBA" id="ARBA00022982"/>
    </source>
</evidence>